<dbReference type="InterPro" id="IPR044610">
    <property type="entry name" value="GLCAT14A/B/C"/>
</dbReference>
<gene>
    <name evidence="7" type="ORF">RJ641_006861</name>
</gene>
<dbReference type="GO" id="GO:0015020">
    <property type="term" value="F:glucuronosyltransferase activity"/>
    <property type="evidence" value="ECO:0007669"/>
    <property type="project" value="InterPro"/>
</dbReference>
<feature type="transmembrane region" description="Helical" evidence="6">
    <location>
        <begin position="21"/>
        <end position="41"/>
    </location>
</feature>
<reference evidence="7 8" key="1">
    <citation type="submission" date="2023-12" db="EMBL/GenBank/DDBJ databases">
        <title>A high-quality genome assembly for Dillenia turbinata (Dilleniales).</title>
        <authorList>
            <person name="Chanderbali A."/>
        </authorList>
    </citation>
    <scope>NUCLEOTIDE SEQUENCE [LARGE SCALE GENOMIC DNA]</scope>
    <source>
        <strain evidence="7">LSX21</strain>
        <tissue evidence="7">Leaf</tissue>
    </source>
</reference>
<evidence type="ECO:0000256" key="1">
    <source>
        <dbReference type="ARBA" id="ARBA00004606"/>
    </source>
</evidence>
<dbReference type="PANTHER" id="PTHR45719">
    <property type="entry name" value="GLYCOSYLTRANSFERASE"/>
    <property type="match status" value="1"/>
</dbReference>
<keyword evidence="8" id="KW-1185">Reference proteome</keyword>
<keyword evidence="3 7" id="KW-0808">Transferase</keyword>
<keyword evidence="6" id="KW-0812">Transmembrane</keyword>
<evidence type="ECO:0000256" key="5">
    <source>
        <dbReference type="ARBA" id="ARBA00023180"/>
    </source>
</evidence>
<comment type="caution">
    <text evidence="7">The sequence shown here is derived from an EMBL/GenBank/DDBJ whole genome shotgun (WGS) entry which is preliminary data.</text>
</comment>
<dbReference type="GO" id="GO:0016020">
    <property type="term" value="C:membrane"/>
    <property type="evidence" value="ECO:0007669"/>
    <property type="project" value="UniProtKB-SubCell"/>
</dbReference>
<evidence type="ECO:0000313" key="7">
    <source>
        <dbReference type="EMBL" id="KAK6928270.1"/>
    </source>
</evidence>
<evidence type="ECO:0000256" key="4">
    <source>
        <dbReference type="ARBA" id="ARBA00023136"/>
    </source>
</evidence>
<sequence>MKKLRSYYSSLRHPQTMERKWIFPLAIGLMFSLFLLFITFLTSSDGIPLFPLSLPSSSSSIFVESRFQPLPVSSSPPPPRFAYLISGSAGDGILLKRALQALYHPRNRYVVHLDLESSAEERVELLRWVVNHEVFQEVGNVRMIVKANLVTYRGPTMVANTLHAAAILLKEGGDWDWFINLSASDYPLVTQDDLLHVFSNLPRDLNFIDHTSDIGWKEFQRAKPIIIDPGLYMTKKSDVFWVTQRRSVPTAFKLFTVCSAKEVYSVVSNSNGSAWMALSRSFIDYCIWGWDNLPRTVLMYYANFLSSPEGYFHTVICNAPEFKNTTVNSDLHFISWDNPPKQHPHFLTIQDMTRAVESNAPFARKFHQDGPILDKIDSDLLFRGQDMLVPGGWCIGSGENRSDPCSVVGDINLLRPGPGARRLENLIRHLLSEENFRPRQCK</sequence>
<proteinExistence type="predicted"/>
<keyword evidence="4 6" id="KW-0472">Membrane</keyword>
<dbReference type="PANTHER" id="PTHR45719:SF3">
    <property type="entry name" value="BETA-GLUCURONOSYLTRANSFERASE GLCAT14A"/>
    <property type="match status" value="1"/>
</dbReference>
<name>A0AAN8V675_9MAGN</name>
<evidence type="ECO:0000256" key="2">
    <source>
        <dbReference type="ARBA" id="ARBA00022676"/>
    </source>
</evidence>
<comment type="subcellular location">
    <subcellularLocation>
        <location evidence="1">Membrane</location>
        <topology evidence="1">Single-pass type II membrane protein</topology>
    </subcellularLocation>
</comment>
<dbReference type="Pfam" id="PF02485">
    <property type="entry name" value="Branch"/>
    <property type="match status" value="1"/>
</dbReference>
<dbReference type="InterPro" id="IPR003406">
    <property type="entry name" value="Glyco_trans_14"/>
</dbReference>
<accession>A0AAN8V675</accession>
<evidence type="ECO:0000313" key="8">
    <source>
        <dbReference type="Proteomes" id="UP001370490"/>
    </source>
</evidence>
<organism evidence="7 8">
    <name type="scientific">Dillenia turbinata</name>
    <dbReference type="NCBI Taxonomy" id="194707"/>
    <lineage>
        <taxon>Eukaryota</taxon>
        <taxon>Viridiplantae</taxon>
        <taxon>Streptophyta</taxon>
        <taxon>Embryophyta</taxon>
        <taxon>Tracheophyta</taxon>
        <taxon>Spermatophyta</taxon>
        <taxon>Magnoliopsida</taxon>
        <taxon>eudicotyledons</taxon>
        <taxon>Gunneridae</taxon>
        <taxon>Pentapetalae</taxon>
        <taxon>Dilleniales</taxon>
        <taxon>Dilleniaceae</taxon>
        <taxon>Dillenia</taxon>
    </lineage>
</organism>
<keyword evidence="5" id="KW-0325">Glycoprotein</keyword>
<evidence type="ECO:0000256" key="6">
    <source>
        <dbReference type="SAM" id="Phobius"/>
    </source>
</evidence>
<keyword evidence="6" id="KW-1133">Transmembrane helix</keyword>
<keyword evidence="2" id="KW-0328">Glycosyltransferase</keyword>
<protein>
    <submittedName>
        <fullName evidence="7">Glycosyl transferase, family 14</fullName>
    </submittedName>
</protein>
<dbReference type="Proteomes" id="UP001370490">
    <property type="component" value="Unassembled WGS sequence"/>
</dbReference>
<feature type="non-terminal residue" evidence="7">
    <location>
        <position position="442"/>
    </location>
</feature>
<dbReference type="AlphaFoldDB" id="A0AAN8V675"/>
<evidence type="ECO:0000256" key="3">
    <source>
        <dbReference type="ARBA" id="ARBA00022679"/>
    </source>
</evidence>
<dbReference type="EMBL" id="JBAMMX010000014">
    <property type="protein sequence ID" value="KAK6928270.1"/>
    <property type="molecule type" value="Genomic_DNA"/>
</dbReference>